<reference evidence="2 4" key="3">
    <citation type="journal article" date="2022" name="Microbiol. Resour. Announc.">
        <title>Complete Genome Sequences of Thermus Strains Isolated from Senami Hot Spring in Japan.</title>
        <authorList>
            <person name="Miyazaki K."/>
        </authorList>
    </citation>
    <scope>NUCLEOTIDE SEQUENCE [LARGE SCALE GENOMIC DNA]</scope>
    <source>
        <strain evidence="2 4">SNM4-1</strain>
    </source>
</reference>
<protein>
    <submittedName>
        <fullName evidence="1">Uncharacterized protein</fullName>
    </submittedName>
</protein>
<dbReference type="EMBL" id="CP016312">
    <property type="protein sequence ID" value="APD08552.1"/>
    <property type="molecule type" value="Genomic_DNA"/>
</dbReference>
<evidence type="ECO:0000313" key="2">
    <source>
        <dbReference type="EMBL" id="BDG16094.1"/>
    </source>
</evidence>
<keyword evidence="4" id="KW-1185">Reference proteome</keyword>
<dbReference type="EMBL" id="AP025593">
    <property type="protein sequence ID" value="BDG16094.1"/>
    <property type="molecule type" value="Genomic_DNA"/>
</dbReference>
<dbReference type="Proteomes" id="UP000182993">
    <property type="component" value="Chromosome"/>
</dbReference>
<dbReference type="OrthoDB" id="25768at2"/>
<gene>
    <name evidence="1" type="ORF">A0O31_00336</name>
    <name evidence="2" type="ORF">TbrSNM41_08280</name>
</gene>
<proteinExistence type="predicted"/>
<evidence type="ECO:0000313" key="4">
    <source>
        <dbReference type="Proteomes" id="UP000831120"/>
    </source>
</evidence>
<dbReference type="Proteomes" id="UP000831120">
    <property type="component" value="Chromosome"/>
</dbReference>
<sequence>MEFKITLTTEEIVRGLKHYRRIAKQDVLRAPETPNPEVFRRHAEARREVYAKLAEVAEAEGPEAVVQYALELYKSLPFVTGTPEDAYPEIKGQENALENFFLMIGLDPKIRREARKARKSLQ</sequence>
<accession>A0A1J0LQK0</accession>
<dbReference type="AlphaFoldDB" id="A0A1J0LQK0"/>
<organism evidence="1 3">
    <name type="scientific">Thermus brockianus</name>
    <dbReference type="NCBI Taxonomy" id="56956"/>
    <lineage>
        <taxon>Bacteria</taxon>
        <taxon>Thermotogati</taxon>
        <taxon>Deinococcota</taxon>
        <taxon>Deinococci</taxon>
        <taxon>Thermales</taxon>
        <taxon>Thermaceae</taxon>
        <taxon>Thermus</taxon>
    </lineage>
</organism>
<reference evidence="3" key="1">
    <citation type="submission" date="2016-06" db="EMBL/GenBank/DDBJ databases">
        <title>Whole genome sequencing of Thermus brockianus strain GE-1.</title>
        <authorList>
            <person name="Schaefers C."/>
            <person name="Blank S."/>
            <person name="Wiebusch S."/>
            <person name="Elleuche S."/>
            <person name="Antranikian G."/>
        </authorList>
    </citation>
    <scope>NUCLEOTIDE SEQUENCE [LARGE SCALE GENOMIC DNA]</scope>
    <source>
        <strain evidence="3">GE-1</strain>
    </source>
</reference>
<dbReference type="KEGG" id="tbc:A0O31_00336"/>
<name>A0A1J0LQK0_THEBO</name>
<reference evidence="1" key="2">
    <citation type="journal article" date="2017" name="Stand. Genomic Sci.">
        <title>Complete genome sequence of Thermus brockianus GE-1 reveals key enzymes of xylan/xylose metabolism.</title>
        <authorList>
            <person name="Schaefers C."/>
            <person name="Blank S."/>
            <person name="Wiebusch S."/>
            <person name="Elleuche S."/>
            <person name="Antranikian G."/>
        </authorList>
    </citation>
    <scope>NUCLEOTIDE SEQUENCE</scope>
    <source>
        <strain evidence="1">GE-1</strain>
    </source>
</reference>
<dbReference type="Gene3D" id="1.20.120.660">
    <property type="entry name" value="IL-4 antagonist (De novo design) like domain"/>
    <property type="match status" value="1"/>
</dbReference>
<dbReference type="STRING" id="56956.A0O31_00336"/>
<evidence type="ECO:0000313" key="3">
    <source>
        <dbReference type="Proteomes" id="UP000182993"/>
    </source>
</evidence>
<dbReference type="RefSeq" id="WP_039458950.1">
    <property type="nucleotide sequence ID" value="NZ_AP025593.1"/>
</dbReference>
<evidence type="ECO:0000313" key="1">
    <source>
        <dbReference type="EMBL" id="APD08552.1"/>
    </source>
</evidence>